<dbReference type="InterPro" id="IPR000172">
    <property type="entry name" value="GMC_OxRdtase_N"/>
</dbReference>
<dbReference type="InterPro" id="IPR003953">
    <property type="entry name" value="FAD-dep_OxRdtase_2_FAD-bd"/>
</dbReference>
<evidence type="ECO:0000256" key="6">
    <source>
        <dbReference type="SAM" id="MobiDB-lite"/>
    </source>
</evidence>
<dbReference type="Proteomes" id="UP000249065">
    <property type="component" value="Unassembled WGS sequence"/>
</dbReference>
<dbReference type="AlphaFoldDB" id="A0A327LXG9"/>
<dbReference type="EMBL" id="QLIX01000045">
    <property type="protein sequence ID" value="RAI54625.1"/>
    <property type="molecule type" value="Genomic_DNA"/>
</dbReference>
<dbReference type="PANTHER" id="PTHR42784:SF1">
    <property type="entry name" value="PYRANOSE 2-OXIDASE"/>
    <property type="match status" value="1"/>
</dbReference>
<organism evidence="10 11">
    <name type="scientific">Roseicella frigidaeris</name>
    <dbReference type="NCBI Taxonomy" id="2230885"/>
    <lineage>
        <taxon>Bacteria</taxon>
        <taxon>Pseudomonadati</taxon>
        <taxon>Pseudomonadota</taxon>
        <taxon>Alphaproteobacteria</taxon>
        <taxon>Acetobacterales</taxon>
        <taxon>Roseomonadaceae</taxon>
        <taxon>Roseicella</taxon>
    </lineage>
</organism>
<evidence type="ECO:0000256" key="4">
    <source>
        <dbReference type="ARBA" id="ARBA00022827"/>
    </source>
</evidence>
<sequence length="516" mass="55410">MQQDDRWRTTDLTRPYDAVVIGSGAGGAPLALRLGQLGLRVLVVEQGDFLRVERGGEGEPVGRFITDVMGSRDAPLSIVGGRTKFYGAALYRMRESDFRAVEHETGTSPAWPITYAELEPYYEQAERLYRVHGAPEGDPSEPPRANPYPHPPLPHGGVVAEMVQRLAQSGTPVAPVPSGLDHGPGGSCVLCPTCDAHLCTRDAKMDAETASMRPALATGNVHLATRTECLRILTDGAGSRATGVLLRRQGEEYVVRAGVVAVCGGLPGSALMLRRSRTDRHPEGLGNAGGALGRYLGGHSVGMIFPFTGLRPVPAFYTKTFAINAFYEGGPGSPHPLGVVQVAGQMPFWEEASRLVRPIARLVGRHSLMCFYMSEALPSQEAGLRFDGDRLAGRVEPRHNLQAFGRLRDLAVETFRRAGYPSLARKRPPYLWHEVGTVRFGTDPASSVLDPDCQMHDIKGLYVVDASTLPSAGAVNTALTIIALALRAGDHIAGVAAAGQPAREPAQPGRRIETVR</sequence>
<comment type="cofactor">
    <cofactor evidence="1">
        <name>FAD</name>
        <dbReference type="ChEBI" id="CHEBI:57692"/>
    </cofactor>
</comment>
<protein>
    <submittedName>
        <fullName evidence="10">Dehydrogenase</fullName>
    </submittedName>
</protein>
<evidence type="ECO:0000256" key="1">
    <source>
        <dbReference type="ARBA" id="ARBA00001974"/>
    </source>
</evidence>
<dbReference type="InterPro" id="IPR051473">
    <property type="entry name" value="P2Ox-like"/>
</dbReference>
<reference evidence="11" key="1">
    <citation type="submission" date="2018-06" db="EMBL/GenBank/DDBJ databases">
        <authorList>
            <person name="Khan S.A."/>
        </authorList>
    </citation>
    <scope>NUCLEOTIDE SEQUENCE [LARGE SCALE GENOMIC DNA]</scope>
    <source>
        <strain evidence="11">DB-1506</strain>
    </source>
</reference>
<dbReference type="GO" id="GO:0016614">
    <property type="term" value="F:oxidoreductase activity, acting on CH-OH group of donors"/>
    <property type="evidence" value="ECO:0007669"/>
    <property type="project" value="InterPro"/>
</dbReference>
<keyword evidence="3" id="KW-0285">Flavoprotein</keyword>
<accession>A0A327LXG9</accession>
<keyword evidence="5" id="KW-0560">Oxidoreductase</keyword>
<dbReference type="SUPFAM" id="SSF51905">
    <property type="entry name" value="FAD/NAD(P)-binding domain"/>
    <property type="match status" value="1"/>
</dbReference>
<dbReference type="InterPro" id="IPR007867">
    <property type="entry name" value="GMC_OxRtase_C"/>
</dbReference>
<comment type="similarity">
    <text evidence="2">Belongs to the GMC oxidoreductase family.</text>
</comment>
<feature type="domain" description="FAD-dependent oxidoreductase 2 FAD-binding" evidence="8">
    <location>
        <begin position="17"/>
        <end position="51"/>
    </location>
</feature>
<gene>
    <name evidence="10" type="ORF">DOO78_25780</name>
</gene>
<dbReference type="PANTHER" id="PTHR42784">
    <property type="entry name" value="PYRANOSE 2-OXIDASE"/>
    <property type="match status" value="1"/>
</dbReference>
<evidence type="ECO:0000259" key="7">
    <source>
        <dbReference type="Pfam" id="PF00732"/>
    </source>
</evidence>
<dbReference type="InterPro" id="IPR036188">
    <property type="entry name" value="FAD/NAD-bd_sf"/>
</dbReference>
<dbReference type="RefSeq" id="WP_111472759.1">
    <property type="nucleotide sequence ID" value="NZ_QLIX01000045.1"/>
</dbReference>
<feature type="domain" description="Glucose-methanol-choline oxidoreductase C-terminal" evidence="9">
    <location>
        <begin position="431"/>
        <end position="485"/>
    </location>
</feature>
<keyword evidence="4" id="KW-0274">FAD</keyword>
<evidence type="ECO:0000313" key="11">
    <source>
        <dbReference type="Proteomes" id="UP000249065"/>
    </source>
</evidence>
<dbReference type="Pfam" id="PF00890">
    <property type="entry name" value="FAD_binding_2"/>
    <property type="match status" value="1"/>
</dbReference>
<feature type="region of interest" description="Disordered" evidence="6">
    <location>
        <begin position="497"/>
        <end position="516"/>
    </location>
</feature>
<comment type="caution">
    <text evidence="10">The sequence shown here is derived from an EMBL/GenBank/DDBJ whole genome shotgun (WGS) entry which is preliminary data.</text>
</comment>
<dbReference type="Pfam" id="PF00732">
    <property type="entry name" value="GMC_oxred_N"/>
    <property type="match status" value="1"/>
</dbReference>
<proteinExistence type="inferred from homology"/>
<dbReference type="Pfam" id="PF05199">
    <property type="entry name" value="GMC_oxred_C"/>
    <property type="match status" value="1"/>
</dbReference>
<feature type="domain" description="Glucose-methanol-choline oxidoreductase N-terminal" evidence="7">
    <location>
        <begin position="78"/>
        <end position="283"/>
    </location>
</feature>
<evidence type="ECO:0000256" key="5">
    <source>
        <dbReference type="ARBA" id="ARBA00023002"/>
    </source>
</evidence>
<evidence type="ECO:0000256" key="2">
    <source>
        <dbReference type="ARBA" id="ARBA00010790"/>
    </source>
</evidence>
<dbReference type="Gene3D" id="3.50.50.60">
    <property type="entry name" value="FAD/NAD(P)-binding domain"/>
    <property type="match status" value="2"/>
</dbReference>
<keyword evidence="11" id="KW-1185">Reference proteome</keyword>
<dbReference type="OrthoDB" id="9798604at2"/>
<dbReference type="GO" id="GO:0050660">
    <property type="term" value="F:flavin adenine dinucleotide binding"/>
    <property type="evidence" value="ECO:0007669"/>
    <property type="project" value="InterPro"/>
</dbReference>
<evidence type="ECO:0000313" key="10">
    <source>
        <dbReference type="EMBL" id="RAI54625.1"/>
    </source>
</evidence>
<evidence type="ECO:0000256" key="3">
    <source>
        <dbReference type="ARBA" id="ARBA00022630"/>
    </source>
</evidence>
<evidence type="ECO:0000259" key="9">
    <source>
        <dbReference type="Pfam" id="PF05199"/>
    </source>
</evidence>
<dbReference type="PRINTS" id="PR00411">
    <property type="entry name" value="PNDRDTASEI"/>
</dbReference>
<evidence type="ECO:0000259" key="8">
    <source>
        <dbReference type="Pfam" id="PF00890"/>
    </source>
</evidence>
<name>A0A327LXG9_9PROT</name>